<gene>
    <name evidence="1" type="ORF">CYK21_00310</name>
</gene>
<evidence type="ECO:0000313" key="1">
    <source>
        <dbReference type="EMBL" id="PLA54599.1"/>
    </source>
</evidence>
<organism evidence="1 2">
    <name type="scientific">Streptococcus macedonicus</name>
    <name type="common">Streptococcus gallolyticus macedonicus</name>
    <dbReference type="NCBI Taxonomy" id="59310"/>
    <lineage>
        <taxon>Bacteria</taxon>
        <taxon>Bacillati</taxon>
        <taxon>Bacillota</taxon>
        <taxon>Bacilli</taxon>
        <taxon>Lactobacillales</taxon>
        <taxon>Streptococcaceae</taxon>
        <taxon>Streptococcus</taxon>
    </lineage>
</organism>
<sequence length="82" mass="9565">MALETIKTTHLLGNLKIEETLVKQYVVDINENGVSTINEYIYDSDLYAKNRAELRKLEAEFRDKRYEIEDDILADLTKEVAK</sequence>
<accession>A0A2I1YI95</accession>
<dbReference type="Proteomes" id="UP000235073">
    <property type="component" value="Unassembled WGS sequence"/>
</dbReference>
<reference evidence="1 2" key="1">
    <citation type="submission" date="2017-12" db="EMBL/GenBank/DDBJ databases">
        <title>Phylogenetic diversity of female urinary microbiome.</title>
        <authorList>
            <person name="Thomas-White K."/>
            <person name="Wolfe A.J."/>
        </authorList>
    </citation>
    <scope>NUCLEOTIDE SEQUENCE [LARGE SCALE GENOMIC DNA]</scope>
    <source>
        <strain evidence="1 2">UMB0733</strain>
    </source>
</reference>
<dbReference type="RefSeq" id="WP_101774147.1">
    <property type="nucleotide sequence ID" value="NZ_PKIB01000001.1"/>
</dbReference>
<comment type="caution">
    <text evidence="1">The sequence shown here is derived from an EMBL/GenBank/DDBJ whole genome shotgun (WGS) entry which is preliminary data.</text>
</comment>
<dbReference type="EMBL" id="PKIB01000001">
    <property type="protein sequence ID" value="PLA54599.1"/>
    <property type="molecule type" value="Genomic_DNA"/>
</dbReference>
<dbReference type="AlphaFoldDB" id="A0A2I1YI95"/>
<evidence type="ECO:0000313" key="2">
    <source>
        <dbReference type="Proteomes" id="UP000235073"/>
    </source>
</evidence>
<proteinExistence type="predicted"/>
<protein>
    <submittedName>
        <fullName evidence="1">Uncharacterized protein</fullName>
    </submittedName>
</protein>
<name>A0A2I1YI95_STRMC</name>